<sequence>MYSLVLKDILIQKKTLLFGIVYFVFFAFAMQGVGIVIFPASLTAFTYMAVVTACAYDDKNKTDVMLNSLPLKRSNIVMAKYISVFFFIAVGLILYFIVSAVVGLTGLPVSAYRVTAEGFVGALLSISLINCIYFPFFFKLGYTKSRFINLLLFFSFFFGMTWLLQYIVKYKDTVWVQNIANFFTALSDMQVIVLIIGSIAVMILLSLAVSLKIYNNKDL</sequence>
<keyword evidence="3" id="KW-1185">Reference proteome</keyword>
<feature type="transmembrane region" description="Helical" evidence="1">
    <location>
        <begin position="15"/>
        <end position="31"/>
    </location>
</feature>
<feature type="transmembrane region" description="Helical" evidence="1">
    <location>
        <begin position="118"/>
        <end position="138"/>
    </location>
</feature>
<evidence type="ECO:0000256" key="1">
    <source>
        <dbReference type="SAM" id="Phobius"/>
    </source>
</evidence>
<dbReference type="STRING" id="341036.SAMN05660649_02933"/>
<organism evidence="2 3">
    <name type="scientific">Desulfotruncus arcticus DSM 17038</name>
    <dbReference type="NCBI Taxonomy" id="1121424"/>
    <lineage>
        <taxon>Bacteria</taxon>
        <taxon>Bacillati</taxon>
        <taxon>Bacillota</taxon>
        <taxon>Clostridia</taxon>
        <taxon>Eubacteriales</taxon>
        <taxon>Desulfallaceae</taxon>
        <taxon>Desulfotruncus</taxon>
    </lineage>
</organism>
<keyword evidence="1" id="KW-1133">Transmembrane helix</keyword>
<keyword evidence="1" id="KW-0472">Membrane</keyword>
<reference evidence="3" key="1">
    <citation type="submission" date="2016-10" db="EMBL/GenBank/DDBJ databases">
        <authorList>
            <person name="Varghese N."/>
            <person name="Submissions S."/>
        </authorList>
    </citation>
    <scope>NUCLEOTIDE SEQUENCE [LARGE SCALE GENOMIC DNA]</scope>
    <source>
        <strain evidence="3">DSM 17038</strain>
    </source>
</reference>
<dbReference type="InterPro" id="IPR025699">
    <property type="entry name" value="ABC2_memb-like"/>
</dbReference>
<dbReference type="AlphaFoldDB" id="A0A1I2V7D1"/>
<proteinExistence type="predicted"/>
<name>A0A1I2V7D1_9FIRM</name>
<feature type="transmembrane region" description="Helical" evidence="1">
    <location>
        <begin position="150"/>
        <end position="168"/>
    </location>
</feature>
<accession>A0A1I2V7D1</accession>
<feature type="transmembrane region" description="Helical" evidence="1">
    <location>
        <begin position="191"/>
        <end position="214"/>
    </location>
</feature>
<keyword evidence="1" id="KW-0812">Transmembrane</keyword>
<gene>
    <name evidence="2" type="ORF">SAMN05660649_02933</name>
</gene>
<protein>
    <submittedName>
        <fullName evidence="2">ABC-2 family transporter protein</fullName>
    </submittedName>
</protein>
<dbReference type="Proteomes" id="UP000199337">
    <property type="component" value="Unassembled WGS sequence"/>
</dbReference>
<dbReference type="PANTHER" id="PTHR41309">
    <property type="entry name" value="MEMBRANE PROTEIN-RELATED"/>
    <property type="match status" value="1"/>
</dbReference>
<dbReference type="Pfam" id="PF13346">
    <property type="entry name" value="ABC2_membrane_5"/>
    <property type="match status" value="1"/>
</dbReference>
<dbReference type="RefSeq" id="WP_165613538.1">
    <property type="nucleotide sequence ID" value="NZ_FOOX01000010.1"/>
</dbReference>
<dbReference type="PANTHER" id="PTHR41309:SF2">
    <property type="entry name" value="MEMBRANE PROTEIN"/>
    <property type="match status" value="1"/>
</dbReference>
<evidence type="ECO:0000313" key="2">
    <source>
        <dbReference type="EMBL" id="SFG84973.1"/>
    </source>
</evidence>
<feature type="transmembrane region" description="Helical" evidence="1">
    <location>
        <begin position="77"/>
        <end position="98"/>
    </location>
</feature>
<evidence type="ECO:0000313" key="3">
    <source>
        <dbReference type="Proteomes" id="UP000199337"/>
    </source>
</evidence>
<dbReference type="EMBL" id="FOOX01000010">
    <property type="protein sequence ID" value="SFG84973.1"/>
    <property type="molecule type" value="Genomic_DNA"/>
</dbReference>